<accession>A0A323TIQ6</accession>
<keyword evidence="3" id="KW-1185">Reference proteome</keyword>
<proteinExistence type="predicted"/>
<evidence type="ECO:0000313" key="3">
    <source>
        <dbReference type="Proteomes" id="UP000248214"/>
    </source>
</evidence>
<dbReference type="AlphaFoldDB" id="A0A323TIQ6"/>
<dbReference type="OrthoDB" id="2691647at2"/>
<evidence type="ECO:0000313" key="2">
    <source>
        <dbReference type="EMBL" id="PYZ94430.1"/>
    </source>
</evidence>
<organism evidence="2 3">
    <name type="scientific">Salipaludibacillus keqinensis</name>
    <dbReference type="NCBI Taxonomy" id="2045207"/>
    <lineage>
        <taxon>Bacteria</taxon>
        <taxon>Bacillati</taxon>
        <taxon>Bacillota</taxon>
        <taxon>Bacilli</taxon>
        <taxon>Bacillales</taxon>
        <taxon>Bacillaceae</taxon>
    </lineage>
</organism>
<keyword evidence="1" id="KW-0812">Transmembrane</keyword>
<evidence type="ECO:0000256" key="1">
    <source>
        <dbReference type="SAM" id="Phobius"/>
    </source>
</evidence>
<sequence>MRNIYRFFQMIWLFFLFMGCTLVFYYGILWVSDEYKEYHRYDEPHGRSMKVISPSNVEEPKEMEAFERLRLFFVEGE</sequence>
<dbReference type="InterPro" id="IPR025321">
    <property type="entry name" value="DUF4227"/>
</dbReference>
<keyword evidence="1" id="KW-1133">Transmembrane helix</keyword>
<dbReference type="EMBL" id="PDOD01000001">
    <property type="protein sequence ID" value="PYZ94430.1"/>
    <property type="molecule type" value="Genomic_DNA"/>
</dbReference>
<reference evidence="2 3" key="1">
    <citation type="submission" date="2017-10" db="EMBL/GenBank/DDBJ databases">
        <title>Bacillus sp. nov., a halophilic bacterium isolated from a Keqin Lake.</title>
        <authorList>
            <person name="Wang H."/>
        </authorList>
    </citation>
    <scope>NUCLEOTIDE SEQUENCE [LARGE SCALE GENOMIC DNA]</scope>
    <source>
        <strain evidence="2 3">KQ-12</strain>
    </source>
</reference>
<evidence type="ECO:0008006" key="4">
    <source>
        <dbReference type="Google" id="ProtNLM"/>
    </source>
</evidence>
<keyword evidence="1" id="KW-0472">Membrane</keyword>
<protein>
    <recommendedName>
        <fullName evidence="4">DUF4227 domain-containing protein</fullName>
    </recommendedName>
</protein>
<comment type="caution">
    <text evidence="2">The sequence shown here is derived from an EMBL/GenBank/DDBJ whole genome shotgun (WGS) entry which is preliminary data.</text>
</comment>
<dbReference type="Proteomes" id="UP000248214">
    <property type="component" value="Unassembled WGS sequence"/>
</dbReference>
<name>A0A323TIQ6_9BACI</name>
<dbReference type="PROSITE" id="PS51257">
    <property type="entry name" value="PROKAR_LIPOPROTEIN"/>
    <property type="match status" value="1"/>
</dbReference>
<gene>
    <name evidence="2" type="ORF">CR194_02545</name>
</gene>
<dbReference type="Pfam" id="PF14004">
    <property type="entry name" value="DUF4227"/>
    <property type="match status" value="1"/>
</dbReference>
<feature type="transmembrane region" description="Helical" evidence="1">
    <location>
        <begin position="12"/>
        <end position="31"/>
    </location>
</feature>